<dbReference type="SMART" id="SM00342">
    <property type="entry name" value="HTH_ARAC"/>
    <property type="match status" value="1"/>
</dbReference>
<dbReference type="PROSITE" id="PS00041">
    <property type="entry name" value="HTH_ARAC_FAMILY_1"/>
    <property type="match status" value="1"/>
</dbReference>
<evidence type="ECO:0000313" key="5">
    <source>
        <dbReference type="EMBL" id="GLB48555.1"/>
    </source>
</evidence>
<name>A0ABQ5MGK6_9FLAO</name>
<dbReference type="InterPro" id="IPR018062">
    <property type="entry name" value="HTH_AraC-typ_CS"/>
</dbReference>
<reference evidence="5" key="1">
    <citation type="submission" date="2022-07" db="EMBL/GenBank/DDBJ databases">
        <title>Taxonomy of Novel Oxalotrophic and Methylotrophic Bacteria.</title>
        <authorList>
            <person name="Sahin N."/>
            <person name="Tani A."/>
        </authorList>
    </citation>
    <scope>NUCLEOTIDE SEQUENCE</scope>
    <source>
        <strain evidence="5">Y10</strain>
    </source>
</reference>
<dbReference type="InterPro" id="IPR018060">
    <property type="entry name" value="HTH_AraC"/>
</dbReference>
<accession>A0ABQ5MGK6</accession>
<keyword evidence="6" id="KW-1185">Reference proteome</keyword>
<organism evidence="5 6">
    <name type="scientific">Neptunitalea lumnitzerae</name>
    <dbReference type="NCBI Taxonomy" id="2965509"/>
    <lineage>
        <taxon>Bacteria</taxon>
        <taxon>Pseudomonadati</taxon>
        <taxon>Bacteroidota</taxon>
        <taxon>Flavobacteriia</taxon>
        <taxon>Flavobacteriales</taxon>
        <taxon>Flavobacteriaceae</taxon>
        <taxon>Neptunitalea</taxon>
    </lineage>
</organism>
<gene>
    <name evidence="5" type="ORF">Y10_09230</name>
</gene>
<dbReference type="SUPFAM" id="SSF46689">
    <property type="entry name" value="Homeodomain-like"/>
    <property type="match status" value="1"/>
</dbReference>
<dbReference type="Pfam" id="PF12833">
    <property type="entry name" value="HTH_18"/>
    <property type="match status" value="1"/>
</dbReference>
<protein>
    <recommendedName>
        <fullName evidence="4">HTH araC/xylS-type domain-containing protein</fullName>
    </recommendedName>
</protein>
<dbReference type="PROSITE" id="PS01124">
    <property type="entry name" value="HTH_ARAC_FAMILY_2"/>
    <property type="match status" value="1"/>
</dbReference>
<dbReference type="EMBL" id="BRVO01000001">
    <property type="protein sequence ID" value="GLB48555.1"/>
    <property type="molecule type" value="Genomic_DNA"/>
</dbReference>
<dbReference type="PANTHER" id="PTHR43280:SF28">
    <property type="entry name" value="HTH-TYPE TRANSCRIPTIONAL ACTIVATOR RHAS"/>
    <property type="match status" value="1"/>
</dbReference>
<keyword evidence="1" id="KW-0805">Transcription regulation</keyword>
<comment type="caution">
    <text evidence="5">The sequence shown here is derived from an EMBL/GenBank/DDBJ whole genome shotgun (WGS) entry which is preliminary data.</text>
</comment>
<evidence type="ECO:0000256" key="3">
    <source>
        <dbReference type="ARBA" id="ARBA00023163"/>
    </source>
</evidence>
<sequence length="173" mass="19706">MVVQNDFENASIAIDSIALGKVSTVNKLVEAAKIQQLKQQLELHGFELLETEEAILSDAIKTEILNFVAQADMESEKLSVYLTHKLHKDYGVLSKHFSKYNDSTIERYLIKLKVEKAKQYIREGRFNFSEIAAQLGYHSLSHLSTQFKKETGVSLSEFKSNPDLQRNTLDKIL</sequence>
<keyword evidence="2" id="KW-0238">DNA-binding</keyword>
<dbReference type="InterPro" id="IPR009057">
    <property type="entry name" value="Homeodomain-like_sf"/>
</dbReference>
<dbReference type="Gene3D" id="1.10.10.60">
    <property type="entry name" value="Homeodomain-like"/>
    <property type="match status" value="1"/>
</dbReference>
<evidence type="ECO:0000256" key="2">
    <source>
        <dbReference type="ARBA" id="ARBA00023125"/>
    </source>
</evidence>
<dbReference type="Proteomes" id="UP001143543">
    <property type="component" value="Unassembled WGS sequence"/>
</dbReference>
<evidence type="ECO:0000256" key="1">
    <source>
        <dbReference type="ARBA" id="ARBA00023015"/>
    </source>
</evidence>
<dbReference type="PANTHER" id="PTHR43280">
    <property type="entry name" value="ARAC-FAMILY TRANSCRIPTIONAL REGULATOR"/>
    <property type="match status" value="1"/>
</dbReference>
<keyword evidence="3" id="KW-0804">Transcription</keyword>
<proteinExistence type="predicted"/>
<evidence type="ECO:0000259" key="4">
    <source>
        <dbReference type="PROSITE" id="PS01124"/>
    </source>
</evidence>
<feature type="domain" description="HTH araC/xylS-type" evidence="4">
    <location>
        <begin position="93"/>
        <end position="161"/>
    </location>
</feature>
<evidence type="ECO:0000313" key="6">
    <source>
        <dbReference type="Proteomes" id="UP001143543"/>
    </source>
</evidence>